<evidence type="ECO:0008006" key="4">
    <source>
        <dbReference type="Google" id="ProtNLM"/>
    </source>
</evidence>
<dbReference type="RefSeq" id="WP_229343171.1">
    <property type="nucleotide sequence ID" value="NZ_JAINUL010000001.1"/>
</dbReference>
<evidence type="ECO:0000313" key="2">
    <source>
        <dbReference type="EMBL" id="MCC0100009.1"/>
    </source>
</evidence>
<evidence type="ECO:0000313" key="3">
    <source>
        <dbReference type="Proteomes" id="UP001520654"/>
    </source>
</evidence>
<sequence length="74" mass="7911">MRRHVRRRIAVAWIALVLAGGAYTLCLDDPTSTTPEPKRWERGPSPSDGPVACPTESGGGAAATARGCTYWQRG</sequence>
<dbReference type="Proteomes" id="UP001520654">
    <property type="component" value="Unassembled WGS sequence"/>
</dbReference>
<organism evidence="2 3">
    <name type="scientific">Streptomyces flavotricini</name>
    <dbReference type="NCBI Taxonomy" id="66888"/>
    <lineage>
        <taxon>Bacteria</taxon>
        <taxon>Bacillati</taxon>
        <taxon>Actinomycetota</taxon>
        <taxon>Actinomycetes</taxon>
        <taxon>Kitasatosporales</taxon>
        <taxon>Streptomycetaceae</taxon>
        <taxon>Streptomyces</taxon>
    </lineage>
</organism>
<reference evidence="2 3" key="1">
    <citation type="submission" date="2021-08" db="EMBL/GenBank/DDBJ databases">
        <title>Genomic Architecture of Streptomyces flavotricini NGL1 and Streptomyces erythrochromogenes HMS4 With Differential Plant Beneficial attributes and laccase production capabilities.</title>
        <authorList>
            <person name="Salwan R."/>
            <person name="Kaur R."/>
            <person name="Sharma V."/>
        </authorList>
    </citation>
    <scope>NUCLEOTIDE SEQUENCE [LARGE SCALE GENOMIC DNA]</scope>
    <source>
        <strain evidence="2 3">NGL1</strain>
    </source>
</reference>
<comment type="caution">
    <text evidence="2">The sequence shown here is derived from an EMBL/GenBank/DDBJ whole genome shotgun (WGS) entry which is preliminary data.</text>
</comment>
<gene>
    <name evidence="2" type="ORF">K7B10_35550</name>
</gene>
<proteinExistence type="predicted"/>
<keyword evidence="3" id="KW-1185">Reference proteome</keyword>
<feature type="region of interest" description="Disordered" evidence="1">
    <location>
        <begin position="30"/>
        <end position="64"/>
    </location>
</feature>
<name>A0ABS8EGD7_9ACTN</name>
<accession>A0ABS8EGD7</accession>
<protein>
    <recommendedName>
        <fullName evidence="4">Secreted protein</fullName>
    </recommendedName>
</protein>
<evidence type="ECO:0000256" key="1">
    <source>
        <dbReference type="SAM" id="MobiDB-lite"/>
    </source>
</evidence>
<dbReference type="EMBL" id="JAINUL010000001">
    <property type="protein sequence ID" value="MCC0100009.1"/>
    <property type="molecule type" value="Genomic_DNA"/>
</dbReference>